<feature type="domain" description="DUF7869" evidence="1">
    <location>
        <begin position="156"/>
        <end position="245"/>
    </location>
</feature>
<organism evidence="2 3">
    <name type="scientific">Caenorhabditis remanei</name>
    <name type="common">Caenorhabditis vulgaris</name>
    <dbReference type="NCBI Taxonomy" id="31234"/>
    <lineage>
        <taxon>Eukaryota</taxon>
        <taxon>Metazoa</taxon>
        <taxon>Ecdysozoa</taxon>
        <taxon>Nematoda</taxon>
        <taxon>Chromadorea</taxon>
        <taxon>Rhabditida</taxon>
        <taxon>Rhabditina</taxon>
        <taxon>Rhabditomorpha</taxon>
        <taxon>Rhabditoidea</taxon>
        <taxon>Rhabditidae</taxon>
        <taxon>Peloderinae</taxon>
        <taxon>Caenorhabditis</taxon>
    </lineage>
</organism>
<dbReference type="Proteomes" id="UP000483820">
    <property type="component" value="Chromosome V"/>
</dbReference>
<dbReference type="AlphaFoldDB" id="A0A6A5GIY7"/>
<accession>A0A6A5GIY7</accession>
<evidence type="ECO:0000313" key="3">
    <source>
        <dbReference type="Proteomes" id="UP000483820"/>
    </source>
</evidence>
<reference evidence="2 3" key="1">
    <citation type="submission" date="2019-12" db="EMBL/GenBank/DDBJ databases">
        <title>Chromosome-level assembly of the Caenorhabditis remanei genome.</title>
        <authorList>
            <person name="Teterina A.A."/>
            <person name="Willis J.H."/>
            <person name="Phillips P.C."/>
        </authorList>
    </citation>
    <scope>NUCLEOTIDE SEQUENCE [LARGE SCALE GENOMIC DNA]</scope>
    <source>
        <strain evidence="2 3">PX506</strain>
        <tissue evidence="2">Whole organism</tissue>
    </source>
</reference>
<sequence>MLPPNFSSRMPLSDSNAIPIGIIKKKMNLPIQKRKSDTLTRCIACCTLPELMVMLDSEEKRKEAGRMQKLHHLAVSQQRVVVDCLTRQSRDPDTDISAVLMDAMSNRCTKLPLLVNRPKSISDAERLAMTLSTVQLSEQQGENKFRNMEFPVLQGVFHHDSNYNLSILFDGISRLRSVGSTLFVIMDSSRNNKSFAFFGGIGFLLTKTKHLRQVTLVYPSVGHTHLSVDGHFGLVSKTISDKTVKDPEDKILYSSSLTMNSTQLVGADIGHEEYYSSSYYPTIIQPDSTEVGSKIQKLLKQSSIILSQENGTNFEHYSTNYGKKAINKLIMEINYVPPKVAGLLNIDQDPQMTVLRYLEQNGVNAGRTPQEPTVHASQIDQ</sequence>
<dbReference type="EMBL" id="WUAV01000005">
    <property type="protein sequence ID" value="KAF1755170.1"/>
    <property type="molecule type" value="Genomic_DNA"/>
</dbReference>
<proteinExistence type="predicted"/>
<evidence type="ECO:0000259" key="1">
    <source>
        <dbReference type="Pfam" id="PF25273"/>
    </source>
</evidence>
<evidence type="ECO:0000313" key="2">
    <source>
        <dbReference type="EMBL" id="KAF1755170.1"/>
    </source>
</evidence>
<dbReference type="Pfam" id="PF25273">
    <property type="entry name" value="DUF7869"/>
    <property type="match status" value="1"/>
</dbReference>
<dbReference type="CTD" id="78777328"/>
<comment type="caution">
    <text evidence="2">The sequence shown here is derived from an EMBL/GenBank/DDBJ whole genome shotgun (WGS) entry which is preliminary data.</text>
</comment>
<dbReference type="PANTHER" id="PTHR33153">
    <property type="entry name" value="MYND-TYPE DOMAIN-CONTAINING PROTEIN"/>
    <property type="match status" value="1"/>
</dbReference>
<gene>
    <name evidence="2" type="ORF">GCK72_021739</name>
</gene>
<dbReference type="InterPro" id="IPR057191">
    <property type="entry name" value="DUF7869"/>
</dbReference>
<dbReference type="PANTHER" id="PTHR33153:SF3">
    <property type="entry name" value="TRAFFICKING PROTEIN PARTICLE COMPLEX SUBUNIT 11 DOMAIN-CONTAINING PROTEIN"/>
    <property type="match status" value="1"/>
</dbReference>
<dbReference type="RefSeq" id="XP_053583383.1">
    <property type="nucleotide sequence ID" value="XM_053734470.1"/>
</dbReference>
<dbReference type="KEGG" id="crq:GCK72_021739"/>
<protein>
    <recommendedName>
        <fullName evidence="1">DUF7869 domain-containing protein</fullName>
    </recommendedName>
</protein>
<name>A0A6A5GIY7_CAERE</name>
<dbReference type="GeneID" id="78777328"/>